<comment type="caution">
    <text evidence="2">The sequence shown here is derived from an EMBL/GenBank/DDBJ whole genome shotgun (WGS) entry which is preliminary data.</text>
</comment>
<feature type="compositionally biased region" description="Basic residues" evidence="1">
    <location>
        <begin position="112"/>
        <end position="122"/>
    </location>
</feature>
<dbReference type="EMBL" id="CAUYUJ010018328">
    <property type="protein sequence ID" value="CAK0882717.1"/>
    <property type="molecule type" value="Genomic_DNA"/>
</dbReference>
<evidence type="ECO:0000313" key="2">
    <source>
        <dbReference type="EMBL" id="CAK0882717.1"/>
    </source>
</evidence>
<keyword evidence="3" id="KW-1185">Reference proteome</keyword>
<protein>
    <submittedName>
        <fullName evidence="2">Uncharacterized protein</fullName>
    </submittedName>
</protein>
<evidence type="ECO:0000256" key="1">
    <source>
        <dbReference type="SAM" id="MobiDB-lite"/>
    </source>
</evidence>
<evidence type="ECO:0000313" key="3">
    <source>
        <dbReference type="Proteomes" id="UP001189429"/>
    </source>
</evidence>
<dbReference type="Proteomes" id="UP001189429">
    <property type="component" value="Unassembled WGS sequence"/>
</dbReference>
<name>A0ABN9W930_9DINO</name>
<reference evidence="2" key="1">
    <citation type="submission" date="2023-10" db="EMBL/GenBank/DDBJ databases">
        <authorList>
            <person name="Chen Y."/>
            <person name="Shah S."/>
            <person name="Dougan E. K."/>
            <person name="Thang M."/>
            <person name="Chan C."/>
        </authorList>
    </citation>
    <scope>NUCLEOTIDE SEQUENCE [LARGE SCALE GENOMIC DNA]</scope>
</reference>
<gene>
    <name evidence="2" type="ORF">PCOR1329_LOCUS65146</name>
</gene>
<feature type="region of interest" description="Disordered" evidence="1">
    <location>
        <begin position="142"/>
        <end position="162"/>
    </location>
</feature>
<feature type="compositionally biased region" description="Basic residues" evidence="1">
    <location>
        <begin position="60"/>
        <end position="93"/>
    </location>
</feature>
<accession>A0ABN9W930</accession>
<organism evidence="2 3">
    <name type="scientific">Prorocentrum cordatum</name>
    <dbReference type="NCBI Taxonomy" id="2364126"/>
    <lineage>
        <taxon>Eukaryota</taxon>
        <taxon>Sar</taxon>
        <taxon>Alveolata</taxon>
        <taxon>Dinophyceae</taxon>
        <taxon>Prorocentrales</taxon>
        <taxon>Prorocentraceae</taxon>
        <taxon>Prorocentrum</taxon>
    </lineage>
</organism>
<proteinExistence type="predicted"/>
<sequence length="263" mass="27903">QDAGGRGADVTPPRGARPRPPRPEGGGAAAAGTAGGPAAGPEVQASGAASTGAAVPPVGPRRRARPARGRGRRGGRGHGRAGRARRRRRRQRLRAGSGGGRPRGTAAQAPRQRVRGRGLARARCVRRARRGVLPARRDRAVARGEQWSEPPAHRVGGGRRGLGRHWKTMAQAKQRAPRERRASLASFRQQGLLKFNSKGICQPRPSGTRGARGTLRWLLRQGVVARGDFVARGVRWPRGGPAALCSVCTYVYVCSLAMLRGDG</sequence>
<feature type="region of interest" description="Disordered" evidence="1">
    <location>
        <begin position="1"/>
        <end position="122"/>
    </location>
</feature>
<feature type="non-terminal residue" evidence="2">
    <location>
        <position position="1"/>
    </location>
</feature>
<feature type="compositionally biased region" description="Gly residues" evidence="1">
    <location>
        <begin position="24"/>
        <end position="38"/>
    </location>
</feature>